<dbReference type="InterPro" id="IPR011935">
    <property type="entry name" value="CHP02231"/>
</dbReference>
<evidence type="ECO:0000259" key="1">
    <source>
        <dbReference type="Pfam" id="PF13598"/>
    </source>
</evidence>
<proteinExistence type="predicted"/>
<dbReference type="AlphaFoldDB" id="A0A914D033"/>
<accession>A0A914D033</accession>
<dbReference type="Proteomes" id="UP000887540">
    <property type="component" value="Unplaced"/>
</dbReference>
<name>A0A914D033_9BILA</name>
<dbReference type="NCBIfam" id="TIGR02231">
    <property type="entry name" value="mucoidy inhibitor MuiA family protein"/>
    <property type="match status" value="1"/>
</dbReference>
<reference evidence="3" key="1">
    <citation type="submission" date="2022-11" db="UniProtKB">
        <authorList>
            <consortium name="WormBaseParasite"/>
        </authorList>
    </citation>
    <scope>IDENTIFICATION</scope>
</reference>
<dbReference type="WBParaSite" id="ACRNAN_scaffold16575.g14758.t1">
    <property type="protein sequence ID" value="ACRNAN_scaffold16575.g14758.t1"/>
    <property type="gene ID" value="ACRNAN_scaffold16575.g14758"/>
</dbReference>
<dbReference type="InterPro" id="IPR037291">
    <property type="entry name" value="DUF4139"/>
</dbReference>
<sequence>VTIATLELDSTFYYACVPKKNRNVFLTAEIKNTSEFPLLSGNASIYLNSAFSSTTSIERIDIGETIKRSLGTDPGIKVEYKPVKSTYEKKLGVVSSNVYEQVILVKNNKNEAIVMTIYEQIPKSTNENINIKLILPEIREESEEKTAKEHDGKDKIGAKLNKLNNLEWKIQLAPDEEKELTVKWSIDYPQNESLEYYESEIKEAAIKPFKF</sequence>
<dbReference type="Pfam" id="PF13598">
    <property type="entry name" value="DUF4139"/>
    <property type="match status" value="1"/>
</dbReference>
<evidence type="ECO:0000313" key="3">
    <source>
        <dbReference type="WBParaSite" id="ACRNAN_scaffold16575.g14758.t1"/>
    </source>
</evidence>
<keyword evidence="2" id="KW-1185">Reference proteome</keyword>
<protein>
    <submittedName>
        <fullName evidence="3">DUF4139 domain-containing protein</fullName>
    </submittedName>
</protein>
<feature type="domain" description="DUF4139" evidence="1">
    <location>
        <begin position="27"/>
        <end position="190"/>
    </location>
</feature>
<evidence type="ECO:0000313" key="2">
    <source>
        <dbReference type="Proteomes" id="UP000887540"/>
    </source>
</evidence>
<dbReference type="PANTHER" id="PTHR31005:SF8">
    <property type="entry name" value="DUF4139 DOMAIN-CONTAINING PROTEIN"/>
    <property type="match status" value="1"/>
</dbReference>
<dbReference type="PANTHER" id="PTHR31005">
    <property type="entry name" value="DUF4139 DOMAIN-CONTAINING PROTEIN"/>
    <property type="match status" value="1"/>
</dbReference>
<organism evidence="2 3">
    <name type="scientific">Acrobeloides nanus</name>
    <dbReference type="NCBI Taxonomy" id="290746"/>
    <lineage>
        <taxon>Eukaryota</taxon>
        <taxon>Metazoa</taxon>
        <taxon>Ecdysozoa</taxon>
        <taxon>Nematoda</taxon>
        <taxon>Chromadorea</taxon>
        <taxon>Rhabditida</taxon>
        <taxon>Tylenchina</taxon>
        <taxon>Cephalobomorpha</taxon>
        <taxon>Cephaloboidea</taxon>
        <taxon>Cephalobidae</taxon>
        <taxon>Acrobeloides</taxon>
    </lineage>
</organism>